<keyword evidence="9 15" id="KW-1133">Transmembrane helix</keyword>
<keyword evidence="11 14" id="KW-0408">Iron</keyword>
<dbReference type="Pfam" id="PF03653">
    <property type="entry name" value="UPF0093"/>
    <property type="match status" value="1"/>
</dbReference>
<name>A0A807LJG9_9ENTR</name>
<accession>A0A807LJG9</accession>
<dbReference type="AlphaFoldDB" id="A0A807LJG9"/>
<comment type="function">
    <text evidence="14">Catalyzes the oxidation of protoporphyrinogen IX to protoporphyrin IX.</text>
</comment>
<dbReference type="GO" id="GO:0046872">
    <property type="term" value="F:metal ion binding"/>
    <property type="evidence" value="ECO:0007669"/>
    <property type="project" value="UniProtKB-UniRule"/>
</dbReference>
<evidence type="ECO:0000313" key="16">
    <source>
        <dbReference type="EMBL" id="APZ06353.1"/>
    </source>
</evidence>
<evidence type="ECO:0000256" key="12">
    <source>
        <dbReference type="ARBA" id="ARBA00023136"/>
    </source>
</evidence>
<evidence type="ECO:0000256" key="7">
    <source>
        <dbReference type="ARBA" id="ARBA00022692"/>
    </source>
</evidence>
<evidence type="ECO:0000256" key="2">
    <source>
        <dbReference type="ARBA" id="ARBA00005073"/>
    </source>
</evidence>
<evidence type="ECO:0000256" key="13">
    <source>
        <dbReference type="ARBA" id="ARBA00048390"/>
    </source>
</evidence>
<feature type="transmembrane region" description="Helical" evidence="15">
    <location>
        <begin position="6"/>
        <end position="29"/>
    </location>
</feature>
<evidence type="ECO:0000256" key="14">
    <source>
        <dbReference type="PIRNR" id="PIRNR004638"/>
    </source>
</evidence>
<evidence type="ECO:0000256" key="15">
    <source>
        <dbReference type="SAM" id="Phobius"/>
    </source>
</evidence>
<dbReference type="RefSeq" id="WP_054802843.1">
    <property type="nucleotide sequence ID" value="NZ_CP019445.1"/>
</dbReference>
<keyword evidence="12 14" id="KW-0472">Membrane</keyword>
<keyword evidence="7 15" id="KW-0812">Transmembrane</keyword>
<protein>
    <recommendedName>
        <fullName evidence="4 14">Protoporphyrinogen IX oxidase</fullName>
        <ecNumber evidence="14">1.3.99.-</ecNumber>
    </recommendedName>
</protein>
<comment type="cofactor">
    <cofactor evidence="14">
        <name>heme b</name>
        <dbReference type="ChEBI" id="CHEBI:60344"/>
    </cofactor>
    <text evidence="14">Binds 1 heme b (iron(II)-protoporphyrin IX) group per subunit.</text>
</comment>
<dbReference type="EMBL" id="CP019445">
    <property type="protein sequence ID" value="APZ06353.1"/>
    <property type="molecule type" value="Genomic_DNA"/>
</dbReference>
<feature type="transmembrane region" description="Helical" evidence="15">
    <location>
        <begin position="80"/>
        <end position="99"/>
    </location>
</feature>
<evidence type="ECO:0000256" key="4">
    <source>
        <dbReference type="ARBA" id="ARBA00017504"/>
    </source>
</evidence>
<keyword evidence="6 14" id="KW-0349">Heme</keyword>
<dbReference type="Proteomes" id="UP000187148">
    <property type="component" value="Chromosome"/>
</dbReference>
<evidence type="ECO:0000256" key="11">
    <source>
        <dbReference type="ARBA" id="ARBA00023004"/>
    </source>
</evidence>
<evidence type="ECO:0000256" key="8">
    <source>
        <dbReference type="ARBA" id="ARBA00022723"/>
    </source>
</evidence>
<comment type="subcellular location">
    <subcellularLocation>
        <location evidence="1">Cell membrane</location>
        <topology evidence="1">Multi-pass membrane protein</topology>
    </subcellularLocation>
</comment>
<evidence type="ECO:0000256" key="10">
    <source>
        <dbReference type="ARBA" id="ARBA00023002"/>
    </source>
</evidence>
<dbReference type="PANTHER" id="PTHR40255">
    <property type="entry name" value="UPF0093 MEMBRANE PROTEIN SLR1790"/>
    <property type="match status" value="1"/>
</dbReference>
<evidence type="ECO:0000256" key="3">
    <source>
        <dbReference type="ARBA" id="ARBA00006501"/>
    </source>
</evidence>
<dbReference type="GO" id="GO:0006782">
    <property type="term" value="P:protoporphyrinogen IX biosynthetic process"/>
    <property type="evidence" value="ECO:0007669"/>
    <property type="project" value="UniProtKB-UniRule"/>
</dbReference>
<dbReference type="EC" id="1.3.99.-" evidence="14"/>
<feature type="transmembrane region" description="Helical" evidence="15">
    <location>
        <begin position="120"/>
        <end position="138"/>
    </location>
</feature>
<feature type="transmembrane region" description="Helical" evidence="15">
    <location>
        <begin position="55"/>
        <end position="74"/>
    </location>
</feature>
<dbReference type="KEGG" id="kco:BWI95_15510"/>
<dbReference type="PIRSF" id="PIRSF004638">
    <property type="entry name" value="UCP004638"/>
    <property type="match status" value="1"/>
</dbReference>
<keyword evidence="8 14" id="KW-0479">Metal-binding</keyword>
<organism evidence="16 17">
    <name type="scientific">Kosakonia cowanii JCM 10956 = DSM 18146</name>
    <dbReference type="NCBI Taxonomy" id="1300165"/>
    <lineage>
        <taxon>Bacteria</taxon>
        <taxon>Pseudomonadati</taxon>
        <taxon>Pseudomonadota</taxon>
        <taxon>Gammaproteobacteria</taxon>
        <taxon>Enterobacterales</taxon>
        <taxon>Enterobacteriaceae</taxon>
        <taxon>Kosakonia</taxon>
    </lineage>
</organism>
<proteinExistence type="inferred from homology"/>
<evidence type="ECO:0000256" key="9">
    <source>
        <dbReference type="ARBA" id="ARBA00022989"/>
    </source>
</evidence>
<dbReference type="InterPro" id="IPR005265">
    <property type="entry name" value="HemJ-like"/>
</dbReference>
<evidence type="ECO:0000256" key="6">
    <source>
        <dbReference type="ARBA" id="ARBA00022617"/>
    </source>
</evidence>
<dbReference type="PANTHER" id="PTHR40255:SF1">
    <property type="entry name" value="PROTOPORPHYRINOGEN IX OXIDASE"/>
    <property type="match status" value="1"/>
</dbReference>
<comment type="pathway">
    <text evidence="2 14">Porphyrin-containing compound metabolism; protoporphyrin-IX biosynthesis; protoporphyrin-IX from protoporphyrinogen-IX: step 1/1.</text>
</comment>
<dbReference type="GO" id="GO:0070818">
    <property type="term" value="F:protoporphyrinogen oxidase activity"/>
    <property type="evidence" value="ECO:0007669"/>
    <property type="project" value="UniProtKB-UniRule"/>
</dbReference>
<keyword evidence="10" id="KW-0560">Oxidoreductase</keyword>
<reference evidence="16 17" key="1">
    <citation type="submission" date="2017-01" db="EMBL/GenBank/DDBJ databases">
        <authorList>
            <person name="Cao J.-M."/>
        </authorList>
    </citation>
    <scope>NUCLEOTIDE SEQUENCE [LARGE SCALE GENOMIC DNA]</scope>
    <source>
        <strain evidence="16 17">888-76</strain>
    </source>
</reference>
<keyword evidence="5 14" id="KW-1003">Cell membrane</keyword>
<sequence length="141" mass="15702">MNFHPWINAVHIVSAIVWIGGMLMSAMVAQWSLRQKDKSTTLVLLNDVRSWNRRMTSPAMIVLWIAGIAMLVAYGQMPHLWLIIKIVFVVLLSGLHGFLSATLRRLANGEALKRTGALNNATLLLVLFTVVITVLAVVRPF</sequence>
<comment type="similarity">
    <text evidence="3 14">Belongs to the HemJ family.</text>
</comment>
<evidence type="ECO:0000256" key="1">
    <source>
        <dbReference type="ARBA" id="ARBA00004651"/>
    </source>
</evidence>
<dbReference type="UniPathway" id="UPA00251">
    <property type="reaction ID" value="UER00324"/>
</dbReference>
<comment type="catalytic activity">
    <reaction evidence="13 14">
        <text>protoporphyrinogen IX + 3 A = protoporphyrin IX + 3 AH2</text>
        <dbReference type="Rhea" id="RHEA:62000"/>
        <dbReference type="ChEBI" id="CHEBI:13193"/>
        <dbReference type="ChEBI" id="CHEBI:17499"/>
        <dbReference type="ChEBI" id="CHEBI:57306"/>
        <dbReference type="ChEBI" id="CHEBI:57307"/>
    </reaction>
</comment>
<evidence type="ECO:0000313" key="17">
    <source>
        <dbReference type="Proteomes" id="UP000187148"/>
    </source>
</evidence>
<keyword evidence="17" id="KW-1185">Reference proteome</keyword>
<dbReference type="GO" id="GO:0005886">
    <property type="term" value="C:plasma membrane"/>
    <property type="evidence" value="ECO:0007669"/>
    <property type="project" value="UniProtKB-SubCell"/>
</dbReference>
<gene>
    <name evidence="16" type="ORF">BWI95_15510</name>
</gene>
<evidence type="ECO:0000256" key="5">
    <source>
        <dbReference type="ARBA" id="ARBA00022475"/>
    </source>
</evidence>